<evidence type="ECO:0000313" key="1">
    <source>
        <dbReference type="Proteomes" id="UP000818029"/>
    </source>
</evidence>
<keyword evidence="1" id="KW-1185">Reference proteome</keyword>
<dbReference type="GeneID" id="107892229"/>
<organism evidence="1 3">
    <name type="scientific">Gossypium hirsutum</name>
    <name type="common">Upland cotton</name>
    <name type="synonym">Gossypium mexicanum</name>
    <dbReference type="NCBI Taxonomy" id="3635"/>
    <lineage>
        <taxon>Eukaryota</taxon>
        <taxon>Viridiplantae</taxon>
        <taxon>Streptophyta</taxon>
        <taxon>Embryophyta</taxon>
        <taxon>Tracheophyta</taxon>
        <taxon>Spermatophyta</taxon>
        <taxon>Magnoliopsida</taxon>
        <taxon>eudicotyledons</taxon>
        <taxon>Gunneridae</taxon>
        <taxon>Pentapetalae</taxon>
        <taxon>rosids</taxon>
        <taxon>malvids</taxon>
        <taxon>Malvales</taxon>
        <taxon>Malvaceae</taxon>
        <taxon>Malvoideae</taxon>
        <taxon>Gossypium</taxon>
    </lineage>
</organism>
<dbReference type="OrthoDB" id="10283595at2759"/>
<evidence type="ECO:0000313" key="3">
    <source>
        <dbReference type="RefSeq" id="XP_016672741.1"/>
    </source>
</evidence>
<dbReference type="PaxDb" id="3635-A0A1U8I3D6"/>
<proteinExistence type="predicted"/>
<reference evidence="1" key="1">
    <citation type="journal article" date="2020" name="Nat. Genet.">
        <title>Genomic diversifications of five Gossypium allopolyploid species and their impact on cotton improvement.</title>
        <authorList>
            <person name="Chen Z.J."/>
            <person name="Sreedasyam A."/>
            <person name="Ando A."/>
            <person name="Song Q."/>
            <person name="De Santiago L.M."/>
            <person name="Hulse-Kemp A.M."/>
            <person name="Ding M."/>
            <person name="Ye W."/>
            <person name="Kirkbride R.C."/>
            <person name="Jenkins J."/>
            <person name="Plott C."/>
            <person name="Lovell J."/>
            <person name="Lin Y.M."/>
            <person name="Vaughn R."/>
            <person name="Liu B."/>
            <person name="Simpson S."/>
            <person name="Scheffler B.E."/>
            <person name="Wen L."/>
            <person name="Saski C.A."/>
            <person name="Grover C.E."/>
            <person name="Hu G."/>
            <person name="Conover J.L."/>
            <person name="Carlson J.W."/>
            <person name="Shu S."/>
            <person name="Boston L.B."/>
            <person name="Williams M."/>
            <person name="Peterson D.G."/>
            <person name="McGee K."/>
            <person name="Jones D.C."/>
            <person name="Wendel J.F."/>
            <person name="Stelly D.M."/>
            <person name="Grimwood J."/>
            <person name="Schmutz J."/>
        </authorList>
    </citation>
    <scope>NUCLEOTIDE SEQUENCE [LARGE SCALE GENOMIC DNA]</scope>
    <source>
        <strain evidence="1">cv. TM-1</strain>
    </source>
</reference>
<evidence type="ECO:0000313" key="2">
    <source>
        <dbReference type="RefSeq" id="XP_016672740.1"/>
    </source>
</evidence>
<protein>
    <submittedName>
        <fullName evidence="2 3">Uncharacterized protein LOC107892229 isoform X1</fullName>
    </submittedName>
</protein>
<dbReference type="AlphaFoldDB" id="A0A1U8I3D6"/>
<gene>
    <name evidence="2 3" type="primary">LOC107892229</name>
</gene>
<name>A0A1U8I3D6_GOSHI</name>
<dbReference type="RefSeq" id="XP_016672740.1">
    <property type="nucleotide sequence ID" value="XM_016817251.1"/>
</dbReference>
<dbReference type="KEGG" id="ghi:107892229"/>
<sequence>MVLMRFSPLSIASKMMKMRLSISSSTSLITNPANTYGTAMPLKMDLDRQILSRGTQEKKRLAMENSSSSSELQKLIEAIKILEYEISRTDHAPCNWRDLGWEWNFRKKRIQDSGTREKLVNLRAIHVSVCSPIIMNHPTWKLLLGGQFEIFRRRGDNICSRTYCCFQIIWKERCSGYLNCIEVG</sequence>
<dbReference type="RefSeq" id="XP_016672741.1">
    <property type="nucleotide sequence ID" value="XM_016817252.1"/>
</dbReference>
<accession>A0A1U8I3D6</accession>
<reference evidence="2 3" key="2">
    <citation type="submission" date="2025-04" db="UniProtKB">
        <authorList>
            <consortium name="RefSeq"/>
        </authorList>
    </citation>
    <scope>IDENTIFICATION</scope>
    <source>
        <tissue evidence="2 3">Leaf</tissue>
    </source>
</reference>
<dbReference type="Proteomes" id="UP000818029">
    <property type="component" value="Chromosome D04"/>
</dbReference>